<feature type="domain" description="MGS-like" evidence="5">
    <location>
        <begin position="6"/>
        <end position="110"/>
    </location>
</feature>
<dbReference type="InterPro" id="IPR011607">
    <property type="entry name" value="MGS-like_dom"/>
</dbReference>
<dbReference type="AlphaFoldDB" id="A0A5S9M8G1"/>
<evidence type="ECO:0000313" key="7">
    <source>
        <dbReference type="Proteomes" id="UP000464658"/>
    </source>
</evidence>
<gene>
    <name evidence="6" type="ORF">BsIDN1_28090</name>
</gene>
<evidence type="ECO:0000256" key="2">
    <source>
        <dbReference type="ARBA" id="ARBA00022598"/>
    </source>
</evidence>
<dbReference type="SUPFAM" id="SSF52335">
    <property type="entry name" value="Methylglyoxal synthase-like"/>
    <property type="match status" value="1"/>
</dbReference>
<protein>
    <recommendedName>
        <fullName evidence="1">carbamoyl-phosphate synthase (glutamine-hydrolyzing)</fullName>
        <ecNumber evidence="1">6.3.5.5</ecNumber>
    </recommendedName>
</protein>
<organism evidence="6 7">
    <name type="scientific">Bacillus safensis</name>
    <dbReference type="NCBI Taxonomy" id="561879"/>
    <lineage>
        <taxon>Bacteria</taxon>
        <taxon>Bacillati</taxon>
        <taxon>Bacillota</taxon>
        <taxon>Bacilli</taxon>
        <taxon>Bacillales</taxon>
        <taxon>Bacillaceae</taxon>
        <taxon>Bacillus</taxon>
    </lineage>
</organism>
<dbReference type="GO" id="GO:0006541">
    <property type="term" value="P:glutamine metabolic process"/>
    <property type="evidence" value="ECO:0007669"/>
    <property type="project" value="TreeGrafter"/>
</dbReference>
<keyword evidence="4" id="KW-0067">ATP-binding</keyword>
<dbReference type="Proteomes" id="UP000464658">
    <property type="component" value="Chromosome"/>
</dbReference>
<proteinExistence type="predicted"/>
<evidence type="ECO:0000259" key="5">
    <source>
        <dbReference type="PROSITE" id="PS51855"/>
    </source>
</evidence>
<dbReference type="GO" id="GO:0005524">
    <property type="term" value="F:ATP binding"/>
    <property type="evidence" value="ECO:0007669"/>
    <property type="project" value="UniProtKB-KW"/>
</dbReference>
<dbReference type="CDD" id="cd01424">
    <property type="entry name" value="MGS_CPS_II"/>
    <property type="match status" value="1"/>
</dbReference>
<dbReference type="EC" id="6.3.5.5" evidence="1"/>
<dbReference type="PANTHER" id="PTHR11405:SF53">
    <property type="entry name" value="CARBAMOYL-PHOSPHATE SYNTHASE [AMMONIA], MITOCHONDRIAL"/>
    <property type="match status" value="1"/>
</dbReference>
<dbReference type="GO" id="GO:0004088">
    <property type="term" value="F:carbamoyl-phosphate synthase (glutamine-hydrolyzing) activity"/>
    <property type="evidence" value="ECO:0007669"/>
    <property type="project" value="UniProtKB-EC"/>
</dbReference>
<dbReference type="PANTHER" id="PTHR11405">
    <property type="entry name" value="CARBAMOYLTRANSFERASE FAMILY MEMBER"/>
    <property type="match status" value="1"/>
</dbReference>
<dbReference type="EMBL" id="AP021906">
    <property type="protein sequence ID" value="BBP89191.1"/>
    <property type="molecule type" value="Genomic_DNA"/>
</dbReference>
<name>A0A5S9M8G1_BACIA</name>
<evidence type="ECO:0000256" key="3">
    <source>
        <dbReference type="ARBA" id="ARBA00022741"/>
    </source>
</evidence>
<dbReference type="PROSITE" id="PS51855">
    <property type="entry name" value="MGS"/>
    <property type="match status" value="1"/>
</dbReference>
<accession>A0A5S9M8G1</accession>
<keyword evidence="2" id="KW-0436">Ligase</keyword>
<dbReference type="Pfam" id="PF02142">
    <property type="entry name" value="MGS"/>
    <property type="match status" value="1"/>
</dbReference>
<evidence type="ECO:0000256" key="4">
    <source>
        <dbReference type="ARBA" id="ARBA00022840"/>
    </source>
</evidence>
<evidence type="ECO:0000256" key="1">
    <source>
        <dbReference type="ARBA" id="ARBA00012738"/>
    </source>
</evidence>
<dbReference type="InterPro" id="IPR033937">
    <property type="entry name" value="MGS_CPS_CarB"/>
</dbReference>
<keyword evidence="3" id="KW-0547">Nucleotide-binding</keyword>
<sequence length="110" mass="12005">MIASGIQIPNDGTVLLTVADKDKEEGLEIARRFHSIGYHILATEGTANYLKQASIPSSVVGKIGEEGKNLLDVIRNGEAQFVINTLTKGKQPARDGFRIRRESVENGWLA</sequence>
<dbReference type="GO" id="GO:0005737">
    <property type="term" value="C:cytoplasm"/>
    <property type="evidence" value="ECO:0007669"/>
    <property type="project" value="TreeGrafter"/>
</dbReference>
<evidence type="ECO:0000313" key="6">
    <source>
        <dbReference type="EMBL" id="BBP89191.1"/>
    </source>
</evidence>
<dbReference type="SMART" id="SM00851">
    <property type="entry name" value="MGS"/>
    <property type="match status" value="1"/>
</dbReference>
<dbReference type="InterPro" id="IPR036914">
    <property type="entry name" value="MGS-like_dom_sf"/>
</dbReference>
<reference evidence="6 7" key="1">
    <citation type="submission" date="2019-12" db="EMBL/GenBank/DDBJ databases">
        <title>Full genome sequence of a Bacillus safensis strain isolated from commercially available natto in Indonesia.</title>
        <authorList>
            <person name="Yoshida M."/>
            <person name="Uomi M."/>
            <person name="Waturangi D."/>
            <person name="Ekaputri J.J."/>
            <person name="Setiamarga D.H.E."/>
        </authorList>
    </citation>
    <scope>NUCLEOTIDE SEQUENCE [LARGE SCALE GENOMIC DNA]</scope>
    <source>
        <strain evidence="6 7">IDN1</strain>
    </source>
</reference>
<dbReference type="Gene3D" id="3.40.50.1380">
    <property type="entry name" value="Methylglyoxal synthase-like domain"/>
    <property type="match status" value="1"/>
</dbReference>